<dbReference type="RefSeq" id="WP_013458417.1">
    <property type="nucleotide sequence ID" value="NC_014761.1"/>
</dbReference>
<dbReference type="AlphaFoldDB" id="E4U9T3"/>
<dbReference type="InterPro" id="IPR050190">
    <property type="entry name" value="UPF0213_domain"/>
</dbReference>
<dbReference type="Pfam" id="PF01541">
    <property type="entry name" value="GIY-YIG"/>
    <property type="match status" value="1"/>
</dbReference>
<evidence type="ECO:0000256" key="1">
    <source>
        <dbReference type="ARBA" id="ARBA00007435"/>
    </source>
</evidence>
<gene>
    <name evidence="3" type="ordered locus">Ocepr_1795</name>
</gene>
<dbReference type="OrthoDB" id="9807770at2"/>
<proteinExistence type="inferred from homology"/>
<dbReference type="InterPro" id="IPR035901">
    <property type="entry name" value="GIY-YIG_endonuc_sf"/>
</dbReference>
<name>E4U9T3_OCEP5</name>
<dbReference type="SUPFAM" id="SSF82771">
    <property type="entry name" value="GIY-YIG endonuclease"/>
    <property type="match status" value="1"/>
</dbReference>
<keyword evidence="4" id="KW-1185">Reference proteome</keyword>
<reference evidence="4" key="1">
    <citation type="submission" date="2010-11" db="EMBL/GenBank/DDBJ databases">
        <title>The complete sequence of chromosome of Oceanithermus profundus DSM 14977.</title>
        <authorList>
            <consortium name="US DOE Joint Genome Institute (JGI-PGF)"/>
            <person name="Lucas S."/>
            <person name="Copeland A."/>
            <person name="Lapidus A."/>
            <person name="Bruce D."/>
            <person name="Goodwin L."/>
            <person name="Pitluck S."/>
            <person name="Kyrpides N."/>
            <person name="Mavromatis K."/>
            <person name="Pagani I."/>
            <person name="Ivanova N."/>
            <person name="Zhang X."/>
            <person name="Brettin T."/>
            <person name="Detter J.C."/>
            <person name="Tapia R."/>
            <person name="Han C."/>
            <person name="Land M."/>
            <person name="Hauser L."/>
            <person name="Markowitz V."/>
            <person name="Cheng J.-F."/>
            <person name="Hugenholtz P."/>
            <person name="Woyke T."/>
            <person name="Wu D."/>
            <person name="Tindall B."/>
            <person name="Faehnrich R."/>
            <person name="Brambilla E."/>
            <person name="Klenk H.-P."/>
            <person name="Eisen J.A."/>
        </authorList>
    </citation>
    <scope>NUCLEOTIDE SEQUENCE [LARGE SCALE GENOMIC DNA]</scope>
    <source>
        <strain evidence="4">DSM 14977 / NBRC 100410 / VKM B-2274 / 506</strain>
    </source>
</reference>
<dbReference type="Gene3D" id="3.40.1440.10">
    <property type="entry name" value="GIY-YIG endonuclease"/>
    <property type="match status" value="1"/>
</dbReference>
<protein>
    <submittedName>
        <fullName evidence="3">Excinuclease ABC C subunit domain protein</fullName>
    </submittedName>
</protein>
<organism evidence="3 4">
    <name type="scientific">Oceanithermus profundus (strain DSM 14977 / NBRC 100410 / VKM B-2274 / 506)</name>
    <dbReference type="NCBI Taxonomy" id="670487"/>
    <lineage>
        <taxon>Bacteria</taxon>
        <taxon>Thermotogati</taxon>
        <taxon>Deinococcota</taxon>
        <taxon>Deinococci</taxon>
        <taxon>Thermales</taxon>
        <taxon>Thermaceae</taxon>
        <taxon>Oceanithermus</taxon>
    </lineage>
</organism>
<evidence type="ECO:0000313" key="3">
    <source>
        <dbReference type="EMBL" id="ADR37247.1"/>
    </source>
</evidence>
<dbReference type="KEGG" id="opr:Ocepr_1795"/>
<accession>E4U9T3</accession>
<evidence type="ECO:0000259" key="2">
    <source>
        <dbReference type="PROSITE" id="PS50164"/>
    </source>
</evidence>
<dbReference type="PANTHER" id="PTHR34477">
    <property type="entry name" value="UPF0213 PROTEIN YHBQ"/>
    <property type="match status" value="1"/>
</dbReference>
<dbReference type="PROSITE" id="PS50164">
    <property type="entry name" value="GIY_YIG"/>
    <property type="match status" value="1"/>
</dbReference>
<dbReference type="STRING" id="670487.Ocepr_1795"/>
<sequence>MAYIVYILSNRKRGTLYVGLTRDLRRRVWEHKEGLSSFTRRYGVHRLVYYEVHEDANAALQREQQLKRWRRSWKVELIEQSNPEWEDLFSSLA</sequence>
<dbReference type="HOGENOM" id="CLU_135650_3_1_0"/>
<dbReference type="InterPro" id="IPR000305">
    <property type="entry name" value="GIY-YIG_endonuc"/>
</dbReference>
<dbReference type="EMBL" id="CP002361">
    <property type="protein sequence ID" value="ADR37247.1"/>
    <property type="molecule type" value="Genomic_DNA"/>
</dbReference>
<dbReference type="CDD" id="cd10448">
    <property type="entry name" value="GIY-YIG_unchar_3"/>
    <property type="match status" value="1"/>
</dbReference>
<comment type="similarity">
    <text evidence="1">Belongs to the UPF0213 family.</text>
</comment>
<dbReference type="PANTHER" id="PTHR34477:SF5">
    <property type="entry name" value="BSL5627 PROTEIN"/>
    <property type="match status" value="1"/>
</dbReference>
<dbReference type="Proteomes" id="UP000008722">
    <property type="component" value="Chromosome"/>
</dbReference>
<reference evidence="3 4" key="2">
    <citation type="journal article" date="2011" name="Stand. Genomic Sci.">
        <title>Complete genome sequence of Oceanithermus profundus type strain (506).</title>
        <authorList>
            <person name="Pati A."/>
            <person name="Zhang X."/>
            <person name="Lapidus A."/>
            <person name="Nolan M."/>
            <person name="Lucas S."/>
            <person name="Del Rio T.G."/>
            <person name="Tice H."/>
            <person name="Cheng J.F."/>
            <person name="Tapia R."/>
            <person name="Han C."/>
            <person name="Goodwin L."/>
            <person name="Pitluck S."/>
            <person name="Liolios K."/>
            <person name="Pagani I."/>
            <person name="Ivanova N."/>
            <person name="Mavromatis K."/>
            <person name="Chen A."/>
            <person name="Palaniappan K."/>
            <person name="Hauser L."/>
            <person name="Jeffries C.D."/>
            <person name="Brambilla E.M."/>
            <person name="Rohl A."/>
            <person name="Mwirichia R."/>
            <person name="Rohde M."/>
            <person name="Tindall B.J."/>
            <person name="Sikorski J."/>
            <person name="Wirth R."/>
            <person name="Goker M."/>
            <person name="Woyke T."/>
            <person name="Detter J.C."/>
            <person name="Bristow J."/>
            <person name="Eisen J.A."/>
            <person name="Markowitz V."/>
            <person name="Hugenholtz P."/>
            <person name="Kyrpides N.C."/>
            <person name="Klenk H.P."/>
            <person name="Land M."/>
        </authorList>
    </citation>
    <scope>NUCLEOTIDE SEQUENCE [LARGE SCALE GENOMIC DNA]</scope>
    <source>
        <strain evidence="4">DSM 14977 / NBRC 100410 / VKM B-2274 / 506</strain>
    </source>
</reference>
<dbReference type="eggNOG" id="COG2827">
    <property type="taxonomic scope" value="Bacteria"/>
</dbReference>
<evidence type="ECO:0000313" key="4">
    <source>
        <dbReference type="Proteomes" id="UP000008722"/>
    </source>
</evidence>
<feature type="domain" description="GIY-YIG" evidence="2">
    <location>
        <begin position="1"/>
        <end position="76"/>
    </location>
</feature>